<protein>
    <recommendedName>
        <fullName evidence="13">G-protein coupled receptors family 1 profile domain-containing protein</fullName>
    </recommendedName>
</protein>
<evidence type="ECO:0000256" key="3">
    <source>
        <dbReference type="ARBA" id="ARBA00022475"/>
    </source>
</evidence>
<gene>
    <name evidence="14" type="ORF">J437_LFUL013253</name>
</gene>
<keyword evidence="15" id="KW-1185">Reference proteome</keyword>
<dbReference type="PANTHER" id="PTHR24372:SF74">
    <property type="entry name" value="LP13728P"/>
    <property type="match status" value="1"/>
</dbReference>
<comment type="subcellular location">
    <subcellularLocation>
        <location evidence="1">Cell membrane</location>
        <topology evidence="1">Multi-pass membrane protein</topology>
    </subcellularLocation>
</comment>
<evidence type="ECO:0000256" key="9">
    <source>
        <dbReference type="ARBA" id="ARBA00023136"/>
    </source>
</evidence>
<comment type="similarity">
    <text evidence="2">Belongs to the G-protein coupled receptor 1 family.</text>
</comment>
<proteinExistence type="inferred from homology"/>
<dbReference type="Proteomes" id="UP000792457">
    <property type="component" value="Unassembled WGS sequence"/>
</dbReference>
<dbReference type="GO" id="GO:0009755">
    <property type="term" value="P:hormone-mediated signaling pathway"/>
    <property type="evidence" value="ECO:0007669"/>
    <property type="project" value="TreeGrafter"/>
</dbReference>
<keyword evidence="5 12" id="KW-0812">Transmembrane</keyword>
<sequence length="186" mass="20592">MLKAFCGNLSRPPRKVECHPEPDPFNPCEDILGNWWLRISAWVMAILSLLGNIAVLVVLLSLQFKMSVSKFLMCNLAIADLCMGAYLTSILVMDARTVVYQCNGVFIPIGPGCQIAGFLTVFASELSIFTLAMITSERWYAITYAMHLDRRLRVSTATKVMAFGWIYAATVAALPLLGISAYSKTR</sequence>
<dbReference type="EMBL" id="KZ308801">
    <property type="protein sequence ID" value="KAG8234365.1"/>
    <property type="molecule type" value="Genomic_DNA"/>
</dbReference>
<dbReference type="InterPro" id="IPR002131">
    <property type="entry name" value="Gphrmn_rcpt_fam"/>
</dbReference>
<accession>A0A8K0P3C8</accession>
<dbReference type="GO" id="GO:0007189">
    <property type="term" value="P:adenylate cyclase-activating G protein-coupled receptor signaling pathway"/>
    <property type="evidence" value="ECO:0007669"/>
    <property type="project" value="TreeGrafter"/>
</dbReference>
<keyword evidence="8" id="KW-0297">G-protein coupled receptor</keyword>
<feature type="transmembrane region" description="Helical" evidence="12">
    <location>
        <begin position="72"/>
        <end position="93"/>
    </location>
</feature>
<comment type="caution">
    <text evidence="14">The sequence shown here is derived from an EMBL/GenBank/DDBJ whole genome shotgun (WGS) entry which is preliminary data.</text>
</comment>
<keyword evidence="3" id="KW-1003">Cell membrane</keyword>
<evidence type="ECO:0000256" key="10">
    <source>
        <dbReference type="ARBA" id="ARBA00023170"/>
    </source>
</evidence>
<evidence type="ECO:0000259" key="13">
    <source>
        <dbReference type="PROSITE" id="PS50262"/>
    </source>
</evidence>
<dbReference type="AlphaFoldDB" id="A0A8K0P3C8"/>
<keyword evidence="10" id="KW-0675">Receptor</keyword>
<dbReference type="Gene3D" id="3.80.10.10">
    <property type="entry name" value="Ribonuclease Inhibitor"/>
    <property type="match status" value="1"/>
</dbReference>
<keyword evidence="6" id="KW-0677">Repeat</keyword>
<evidence type="ECO:0000256" key="5">
    <source>
        <dbReference type="ARBA" id="ARBA00022692"/>
    </source>
</evidence>
<dbReference type="InterPro" id="IPR017452">
    <property type="entry name" value="GPCR_Rhodpsn_7TM"/>
</dbReference>
<dbReference type="OrthoDB" id="5981530at2759"/>
<dbReference type="PANTHER" id="PTHR24372">
    <property type="entry name" value="GLYCOPROTEIN HORMONE RECEPTOR"/>
    <property type="match status" value="1"/>
</dbReference>
<keyword evidence="7 12" id="KW-1133">Transmembrane helix</keyword>
<dbReference type="SUPFAM" id="SSF81321">
    <property type="entry name" value="Family A G protein-coupled receptor-like"/>
    <property type="match status" value="1"/>
</dbReference>
<dbReference type="GO" id="GO:0008528">
    <property type="term" value="F:G protein-coupled peptide receptor activity"/>
    <property type="evidence" value="ECO:0007669"/>
    <property type="project" value="TreeGrafter"/>
</dbReference>
<organism evidence="14 15">
    <name type="scientific">Ladona fulva</name>
    <name type="common">Scarce chaser dragonfly</name>
    <name type="synonym">Libellula fulva</name>
    <dbReference type="NCBI Taxonomy" id="123851"/>
    <lineage>
        <taxon>Eukaryota</taxon>
        <taxon>Metazoa</taxon>
        <taxon>Ecdysozoa</taxon>
        <taxon>Arthropoda</taxon>
        <taxon>Hexapoda</taxon>
        <taxon>Insecta</taxon>
        <taxon>Pterygota</taxon>
        <taxon>Palaeoptera</taxon>
        <taxon>Odonata</taxon>
        <taxon>Epiprocta</taxon>
        <taxon>Anisoptera</taxon>
        <taxon>Libelluloidea</taxon>
        <taxon>Libellulidae</taxon>
        <taxon>Ladona</taxon>
    </lineage>
</organism>
<evidence type="ECO:0000256" key="11">
    <source>
        <dbReference type="ARBA" id="ARBA00023224"/>
    </source>
</evidence>
<dbReference type="PRINTS" id="PR00237">
    <property type="entry name" value="GPCRRHODOPSN"/>
</dbReference>
<dbReference type="PROSITE" id="PS50262">
    <property type="entry name" value="G_PROTEIN_RECEP_F1_2"/>
    <property type="match status" value="1"/>
</dbReference>
<evidence type="ECO:0000256" key="2">
    <source>
        <dbReference type="ARBA" id="ARBA00010663"/>
    </source>
</evidence>
<keyword evidence="9 12" id="KW-0472">Membrane</keyword>
<dbReference type="PRINTS" id="PR00373">
    <property type="entry name" value="GLYCHORMONER"/>
</dbReference>
<evidence type="ECO:0000256" key="4">
    <source>
        <dbReference type="ARBA" id="ARBA00022614"/>
    </source>
</evidence>
<evidence type="ECO:0000256" key="1">
    <source>
        <dbReference type="ARBA" id="ARBA00004651"/>
    </source>
</evidence>
<feature type="transmembrane region" description="Helical" evidence="12">
    <location>
        <begin position="160"/>
        <end position="182"/>
    </location>
</feature>
<dbReference type="PROSITE" id="PS00237">
    <property type="entry name" value="G_PROTEIN_RECEP_F1_1"/>
    <property type="match status" value="1"/>
</dbReference>
<dbReference type="Gene3D" id="1.20.1070.10">
    <property type="entry name" value="Rhodopsin 7-helix transmembrane proteins"/>
    <property type="match status" value="1"/>
</dbReference>
<evidence type="ECO:0000256" key="6">
    <source>
        <dbReference type="ARBA" id="ARBA00022737"/>
    </source>
</evidence>
<evidence type="ECO:0000256" key="8">
    <source>
        <dbReference type="ARBA" id="ARBA00023040"/>
    </source>
</evidence>
<feature type="domain" description="G-protein coupled receptors family 1 profile" evidence="13">
    <location>
        <begin position="51"/>
        <end position="186"/>
    </location>
</feature>
<evidence type="ECO:0000256" key="12">
    <source>
        <dbReference type="SAM" id="Phobius"/>
    </source>
</evidence>
<dbReference type="GO" id="GO:0016500">
    <property type="term" value="F:protein-hormone receptor activity"/>
    <property type="evidence" value="ECO:0007669"/>
    <property type="project" value="InterPro"/>
</dbReference>
<evidence type="ECO:0000313" key="15">
    <source>
        <dbReference type="Proteomes" id="UP000792457"/>
    </source>
</evidence>
<dbReference type="Pfam" id="PF00001">
    <property type="entry name" value="7tm_1"/>
    <property type="match status" value="1"/>
</dbReference>
<evidence type="ECO:0000256" key="7">
    <source>
        <dbReference type="ARBA" id="ARBA00022989"/>
    </source>
</evidence>
<reference evidence="14" key="2">
    <citation type="submission" date="2017-10" db="EMBL/GenBank/DDBJ databases">
        <title>Ladona fulva Genome sequencing and assembly.</title>
        <authorList>
            <person name="Murali S."/>
            <person name="Richards S."/>
            <person name="Bandaranaike D."/>
            <person name="Bellair M."/>
            <person name="Blankenburg K."/>
            <person name="Chao H."/>
            <person name="Dinh H."/>
            <person name="Doddapaneni H."/>
            <person name="Dugan-Rocha S."/>
            <person name="Elkadiri S."/>
            <person name="Gnanaolivu R."/>
            <person name="Hernandez B."/>
            <person name="Skinner E."/>
            <person name="Javaid M."/>
            <person name="Lee S."/>
            <person name="Li M."/>
            <person name="Ming W."/>
            <person name="Munidasa M."/>
            <person name="Muniz J."/>
            <person name="Nguyen L."/>
            <person name="Hughes D."/>
            <person name="Osuji N."/>
            <person name="Pu L.-L."/>
            <person name="Puazo M."/>
            <person name="Qu C."/>
            <person name="Quiroz J."/>
            <person name="Raj R."/>
            <person name="Weissenberger G."/>
            <person name="Xin Y."/>
            <person name="Zou X."/>
            <person name="Han Y."/>
            <person name="Worley K."/>
            <person name="Muzny D."/>
            <person name="Gibbs R."/>
        </authorList>
    </citation>
    <scope>NUCLEOTIDE SEQUENCE</scope>
    <source>
        <strain evidence="14">Sampled in the wild</strain>
    </source>
</reference>
<name>A0A8K0P3C8_LADFU</name>
<dbReference type="InterPro" id="IPR000276">
    <property type="entry name" value="GPCR_Rhodpsn"/>
</dbReference>
<evidence type="ECO:0000313" key="14">
    <source>
        <dbReference type="EMBL" id="KAG8234365.1"/>
    </source>
</evidence>
<feature type="transmembrane region" description="Helical" evidence="12">
    <location>
        <begin position="39"/>
        <end position="60"/>
    </location>
</feature>
<reference evidence="14" key="1">
    <citation type="submission" date="2013-04" db="EMBL/GenBank/DDBJ databases">
        <authorList>
            <person name="Qu J."/>
            <person name="Murali S.C."/>
            <person name="Bandaranaike D."/>
            <person name="Bellair M."/>
            <person name="Blankenburg K."/>
            <person name="Chao H."/>
            <person name="Dinh H."/>
            <person name="Doddapaneni H."/>
            <person name="Downs B."/>
            <person name="Dugan-Rocha S."/>
            <person name="Elkadiri S."/>
            <person name="Gnanaolivu R.D."/>
            <person name="Hernandez B."/>
            <person name="Javaid M."/>
            <person name="Jayaseelan J.C."/>
            <person name="Lee S."/>
            <person name="Li M."/>
            <person name="Ming W."/>
            <person name="Munidasa M."/>
            <person name="Muniz J."/>
            <person name="Nguyen L."/>
            <person name="Ongeri F."/>
            <person name="Osuji N."/>
            <person name="Pu L.-L."/>
            <person name="Puazo M."/>
            <person name="Qu C."/>
            <person name="Quiroz J."/>
            <person name="Raj R."/>
            <person name="Weissenberger G."/>
            <person name="Xin Y."/>
            <person name="Zou X."/>
            <person name="Han Y."/>
            <person name="Richards S."/>
            <person name="Worley K."/>
            <person name="Muzny D."/>
            <person name="Gibbs R."/>
        </authorList>
    </citation>
    <scope>NUCLEOTIDE SEQUENCE</scope>
    <source>
        <strain evidence="14">Sampled in the wild</strain>
    </source>
</reference>
<dbReference type="GO" id="GO:0005886">
    <property type="term" value="C:plasma membrane"/>
    <property type="evidence" value="ECO:0007669"/>
    <property type="project" value="UniProtKB-SubCell"/>
</dbReference>
<feature type="transmembrane region" description="Helical" evidence="12">
    <location>
        <begin position="105"/>
        <end position="134"/>
    </location>
</feature>
<keyword evidence="4" id="KW-0433">Leucine-rich repeat</keyword>
<keyword evidence="11" id="KW-0807">Transducer</keyword>
<dbReference type="InterPro" id="IPR032675">
    <property type="entry name" value="LRR_dom_sf"/>
</dbReference>